<protein>
    <submittedName>
        <fullName evidence="1">Uncharacterized protein</fullName>
    </submittedName>
</protein>
<dbReference type="Proteomes" id="UP000681794">
    <property type="component" value="Chromosome"/>
</dbReference>
<reference evidence="1" key="1">
    <citation type="submission" date="2021-06" db="EMBL/GenBank/DDBJ databases">
        <authorList>
            <person name="Ellington A.J."/>
            <person name="Bryan N.C."/>
            <person name="Christner B.C."/>
            <person name="Reisch C.R."/>
        </authorList>
    </citation>
    <scope>NUCLEOTIDE SEQUENCE</scope>
    <source>
        <strain evidence="1">L6-1</strain>
    </source>
</reference>
<accession>A0ACD1E151</accession>
<name>A0ACD1E151_9MICO</name>
<evidence type="ECO:0000313" key="1">
    <source>
        <dbReference type="EMBL" id="QWS32497.1"/>
    </source>
</evidence>
<keyword evidence="2" id="KW-1185">Reference proteome</keyword>
<proteinExistence type="predicted"/>
<dbReference type="EMBL" id="CP076544">
    <property type="protein sequence ID" value="QWS32497.1"/>
    <property type="molecule type" value="Genomic_DNA"/>
</dbReference>
<organism evidence="1 2">
    <name type="scientific">Curtobacterium aetherium</name>
    <dbReference type="NCBI Taxonomy" id="2841594"/>
    <lineage>
        <taxon>Bacteria</taxon>
        <taxon>Bacillati</taxon>
        <taxon>Actinomycetota</taxon>
        <taxon>Actinomycetes</taxon>
        <taxon>Micrococcales</taxon>
        <taxon>Microbacteriaceae</taxon>
        <taxon>Curtobacterium</taxon>
    </lineage>
</organism>
<sequence>MLLFLRRWLRHLVAPAAGVVYLTLWIVAEAGRSDLTAHVLVVSALAVAIGLANWMPSTSLGLVVVVPVLQALRLLDRPRDTTWPEYLAIAIVVGIIGAGRSGLLRWLAIPALGVASAAAAWAMVVPTVADQDVWARWTGSLSGTRSDLAFLALAIAGASGIAWAVGVAIGATWRVGLARVRVVEAEQETEAASAELRAEQERARIARDVHDSLAHSLAVVVSQAQGAAALTVRDGPAATALQDIAEVSRTALGDVRALVERIQGTGQEARHGLADVPHLVEDMRELGMQAVFEQHGDPRALGTEAGGAVHRIVQESLTNVLKHQGRTATARVVLDWRGPGLGVVVTSTGSSPLVALDGPGSGVAGMRERARLVDGWLRAGVGDEEHEYVVTAWLPTLGGSSVPSGADVTPGLPAVVGAGAVDATGPGGTSATGASR</sequence>
<gene>
    <name evidence="1" type="ORF">KM842_09330</name>
</gene>
<evidence type="ECO:0000313" key="2">
    <source>
        <dbReference type="Proteomes" id="UP000681794"/>
    </source>
</evidence>